<dbReference type="OrthoDB" id="1065544at2"/>
<keyword evidence="3" id="KW-1185">Reference proteome</keyword>
<feature type="chain" id="PRO_5011713924" description="YtkA-like" evidence="1">
    <location>
        <begin position="24"/>
        <end position="286"/>
    </location>
</feature>
<evidence type="ECO:0000256" key="1">
    <source>
        <dbReference type="SAM" id="SignalP"/>
    </source>
</evidence>
<gene>
    <name evidence="2" type="ORF">SAMN04487990_11239</name>
</gene>
<reference evidence="2 3" key="1">
    <citation type="submission" date="2016-10" db="EMBL/GenBank/DDBJ databases">
        <authorList>
            <person name="de Groot N.N."/>
        </authorList>
    </citation>
    <scope>NUCLEOTIDE SEQUENCE [LARGE SCALE GENOMIC DNA]</scope>
    <source>
        <strain evidence="2 3">DSM 23842</strain>
    </source>
</reference>
<dbReference type="PROSITE" id="PS51257">
    <property type="entry name" value="PROKAR_LIPOPROTEIN"/>
    <property type="match status" value="1"/>
</dbReference>
<dbReference type="Proteomes" id="UP000198846">
    <property type="component" value="Unassembled WGS sequence"/>
</dbReference>
<proteinExistence type="predicted"/>
<organism evidence="2 3">
    <name type="scientific">Bizionia paragorgiae</name>
    <dbReference type="NCBI Taxonomy" id="283786"/>
    <lineage>
        <taxon>Bacteria</taxon>
        <taxon>Pseudomonadati</taxon>
        <taxon>Bacteroidota</taxon>
        <taxon>Flavobacteriia</taxon>
        <taxon>Flavobacteriales</taxon>
        <taxon>Flavobacteriaceae</taxon>
        <taxon>Bizionia</taxon>
    </lineage>
</organism>
<protein>
    <recommendedName>
        <fullName evidence="4">YtkA-like</fullName>
    </recommendedName>
</protein>
<sequence length="286" mass="32139">MKLKLKHLLSILLIALLTISCSTDDEDNMDTSSVSEVDGLTLIQELTNSTHRIELYNTTGEFKTGYNAVSLRVKDLATNTYVEDAELSWMPVMQMPTMQHACPMSSPTKVIDKNTVYTGYIIYQMTNLDGEGWSLTVDYTINGIDYTVSDTITVIQNHNQNVLSFLGADDVRYIVALIEPSTPKIAINTFKVGLFKMETMMSFPVVENFSLTLDPRMPGMGNHSSPNNTDLIYNPSDGMYYADLSLTMTGYWVLNLKLLNENSEVLKGEEVTEEHTQSSLYLELEF</sequence>
<dbReference type="EMBL" id="FNQK01000012">
    <property type="protein sequence ID" value="SEA40094.1"/>
    <property type="molecule type" value="Genomic_DNA"/>
</dbReference>
<keyword evidence="1" id="KW-0732">Signal</keyword>
<feature type="signal peptide" evidence="1">
    <location>
        <begin position="1"/>
        <end position="23"/>
    </location>
</feature>
<name>A0A1H4AW78_BIZPA</name>
<evidence type="ECO:0000313" key="2">
    <source>
        <dbReference type="EMBL" id="SEA40094.1"/>
    </source>
</evidence>
<evidence type="ECO:0000313" key="3">
    <source>
        <dbReference type="Proteomes" id="UP000198846"/>
    </source>
</evidence>
<accession>A0A1H4AW78</accession>
<dbReference type="STRING" id="283786.SAMN04487990_11239"/>
<evidence type="ECO:0008006" key="4">
    <source>
        <dbReference type="Google" id="ProtNLM"/>
    </source>
</evidence>
<dbReference type="AlphaFoldDB" id="A0A1H4AW78"/>
<dbReference type="RefSeq" id="WP_092134669.1">
    <property type="nucleotide sequence ID" value="NZ_FNQK01000012.1"/>
</dbReference>